<protein>
    <submittedName>
        <fullName evidence="2">Glycosyltransferase family 92 protein</fullName>
    </submittedName>
</protein>
<reference evidence="1" key="1">
    <citation type="journal article" date="2013" name="Genetics">
        <title>The draft genome and transcriptome of Panagrellus redivivus are shaped by the harsh demands of a free-living lifestyle.</title>
        <authorList>
            <person name="Srinivasan J."/>
            <person name="Dillman A.R."/>
            <person name="Macchietto M.G."/>
            <person name="Heikkinen L."/>
            <person name="Lakso M."/>
            <person name="Fracchia K.M."/>
            <person name="Antoshechkin I."/>
            <person name="Mortazavi A."/>
            <person name="Wong G."/>
            <person name="Sternberg P.W."/>
        </authorList>
    </citation>
    <scope>NUCLEOTIDE SEQUENCE [LARGE SCALE GENOMIC DNA]</scope>
    <source>
        <strain evidence="1">MT8872</strain>
    </source>
</reference>
<dbReference type="AlphaFoldDB" id="A0A7E4VR15"/>
<accession>A0A7E4VR15</accession>
<proteinExistence type="predicted"/>
<reference evidence="2" key="2">
    <citation type="submission" date="2020-10" db="UniProtKB">
        <authorList>
            <consortium name="WormBaseParasite"/>
        </authorList>
    </citation>
    <scope>IDENTIFICATION</scope>
</reference>
<organism evidence="1 2">
    <name type="scientific">Panagrellus redivivus</name>
    <name type="common">Microworm</name>
    <dbReference type="NCBI Taxonomy" id="6233"/>
    <lineage>
        <taxon>Eukaryota</taxon>
        <taxon>Metazoa</taxon>
        <taxon>Ecdysozoa</taxon>
        <taxon>Nematoda</taxon>
        <taxon>Chromadorea</taxon>
        <taxon>Rhabditida</taxon>
        <taxon>Tylenchina</taxon>
        <taxon>Panagrolaimomorpha</taxon>
        <taxon>Panagrolaimoidea</taxon>
        <taxon>Panagrolaimidae</taxon>
        <taxon>Panagrellus</taxon>
    </lineage>
</organism>
<sequence length="144" mass="16380">MNLSKLTWGSPTSLMYHFYTSTPNLKAISTYFPNLTNLTVTTHSLPHTWTADLLGLRQLTHLVLSVSIIDYIIECDDLIAFLKAHQPGFQILLYTNGDVNLLQSLKNGLSQRLDHLSRAEFNKKYGSQKKTSYIVIDDVTFYLP</sequence>
<evidence type="ECO:0000313" key="2">
    <source>
        <dbReference type="WBParaSite" id="Pan_g24020.t1"/>
    </source>
</evidence>
<keyword evidence="1" id="KW-1185">Reference proteome</keyword>
<evidence type="ECO:0000313" key="1">
    <source>
        <dbReference type="Proteomes" id="UP000492821"/>
    </source>
</evidence>
<name>A0A7E4VR15_PANRE</name>
<dbReference type="Proteomes" id="UP000492821">
    <property type="component" value="Unassembled WGS sequence"/>
</dbReference>
<dbReference type="WBParaSite" id="Pan_g24020.t1">
    <property type="protein sequence ID" value="Pan_g24020.t1"/>
    <property type="gene ID" value="Pan_g24020"/>
</dbReference>